<evidence type="ECO:0000256" key="3">
    <source>
        <dbReference type="ARBA" id="ARBA00022448"/>
    </source>
</evidence>
<name>F0S9L2_PSESL</name>
<keyword evidence="9" id="KW-0472">Membrane</keyword>
<keyword evidence="6" id="KW-0812">Transmembrane</keyword>
<accession>F0S9L2</accession>
<feature type="domain" description="TonB C-terminal" evidence="10">
    <location>
        <begin position="47"/>
        <end position="145"/>
    </location>
</feature>
<comment type="subcellular location">
    <subcellularLocation>
        <location evidence="1">Cell inner membrane</location>
        <topology evidence="1">Single-pass membrane protein</topology>
        <orientation evidence="1">Periplasmic side</orientation>
    </subcellularLocation>
</comment>
<keyword evidence="5" id="KW-0997">Cell inner membrane</keyword>
<dbReference type="GO" id="GO:0098797">
    <property type="term" value="C:plasma membrane protein complex"/>
    <property type="evidence" value="ECO:0007669"/>
    <property type="project" value="TreeGrafter"/>
</dbReference>
<reference evidence="12" key="2">
    <citation type="submission" date="2011-02" db="EMBL/GenBank/DDBJ databases">
        <title>The complete genome of Pedobacter saltans DSM 12145.</title>
        <authorList>
            <consortium name="US DOE Joint Genome Institute (JGI-PGF)"/>
            <person name="Lucas S."/>
            <person name="Copeland A."/>
            <person name="Lapidus A."/>
            <person name="Bruce D."/>
            <person name="Goodwin L."/>
            <person name="Pitluck S."/>
            <person name="Kyrpides N."/>
            <person name="Mavromatis K."/>
            <person name="Pagani I."/>
            <person name="Ivanova N."/>
            <person name="Ovchinnikova G."/>
            <person name="Lu M."/>
            <person name="Detter J.C."/>
            <person name="Han C."/>
            <person name="Land M."/>
            <person name="Hauser L."/>
            <person name="Markowitz V."/>
            <person name="Cheng J.-F."/>
            <person name="Hugenholtz P."/>
            <person name="Woyke T."/>
            <person name="Wu D."/>
            <person name="Tindall B."/>
            <person name="Pomrenke H.G."/>
            <person name="Brambilla E."/>
            <person name="Klenk H.-P."/>
            <person name="Eisen J.A."/>
        </authorList>
    </citation>
    <scope>NUCLEOTIDE SEQUENCE [LARGE SCALE GENOMIC DNA]</scope>
    <source>
        <strain evidence="12">ATCC 51119 / DSM 12145 / JCM 21818 / LMG 10337 / NBRC 100064 / NCIMB 13643</strain>
    </source>
</reference>
<dbReference type="InterPro" id="IPR037682">
    <property type="entry name" value="TonB_C"/>
</dbReference>
<dbReference type="GO" id="GO:0015031">
    <property type="term" value="P:protein transport"/>
    <property type="evidence" value="ECO:0007669"/>
    <property type="project" value="UniProtKB-KW"/>
</dbReference>
<sequence>MNLKHIISSIFLSCIFSNSISQENKINTSLEKNAVFGSGRQDPSYPGGITALYEYINKNLKYPDWEKENKIQGRITTNFIVEKDGTISNVKILRSVPNSKNMDAEAIRLVKNMPKWIPGKKNDSIVRVSYSIPIIFSYEKADAERLLKENPDYIFNTVDKVASFSGGTKAQEAYIRNKTKDLDWLINDFKLVKGKFIVEKDGSLSEITLTSIPELSKNQKKQLLKIIKDTPNWIPAQVGSVTVRSYQTISLKPFQADLYINR</sequence>
<evidence type="ECO:0000256" key="2">
    <source>
        <dbReference type="ARBA" id="ARBA00006555"/>
    </source>
</evidence>
<evidence type="ECO:0000256" key="6">
    <source>
        <dbReference type="ARBA" id="ARBA00022692"/>
    </source>
</evidence>
<dbReference type="Pfam" id="PF03544">
    <property type="entry name" value="TonB_C"/>
    <property type="match status" value="1"/>
</dbReference>
<keyword evidence="8" id="KW-1133">Transmembrane helix</keyword>
<evidence type="ECO:0000256" key="7">
    <source>
        <dbReference type="ARBA" id="ARBA00022927"/>
    </source>
</evidence>
<dbReference type="PANTHER" id="PTHR33446:SF2">
    <property type="entry name" value="PROTEIN TONB"/>
    <property type="match status" value="1"/>
</dbReference>
<dbReference type="RefSeq" id="WP_013634050.1">
    <property type="nucleotide sequence ID" value="NC_015177.1"/>
</dbReference>
<dbReference type="GO" id="GO:0031992">
    <property type="term" value="F:energy transducer activity"/>
    <property type="evidence" value="ECO:0007669"/>
    <property type="project" value="TreeGrafter"/>
</dbReference>
<reference evidence="11 12" key="1">
    <citation type="journal article" date="2011" name="Stand. Genomic Sci.">
        <title>Complete genome sequence of the gliding, heparinolytic Pedobacter saltans type strain (113).</title>
        <authorList>
            <person name="Liolios K."/>
            <person name="Sikorski J."/>
            <person name="Lu M."/>
            <person name="Nolan M."/>
            <person name="Lapidus A."/>
            <person name="Lucas S."/>
            <person name="Hammon N."/>
            <person name="Deshpande S."/>
            <person name="Cheng J.F."/>
            <person name="Tapia R."/>
            <person name="Han C."/>
            <person name="Goodwin L."/>
            <person name="Pitluck S."/>
            <person name="Huntemann M."/>
            <person name="Ivanova N."/>
            <person name="Pagani I."/>
            <person name="Mavromatis K."/>
            <person name="Ovchinikova G."/>
            <person name="Pati A."/>
            <person name="Chen A."/>
            <person name="Palaniappan K."/>
            <person name="Land M."/>
            <person name="Hauser L."/>
            <person name="Brambilla E.M."/>
            <person name="Kotsyurbenko O."/>
            <person name="Rohde M."/>
            <person name="Tindall B.J."/>
            <person name="Abt B."/>
            <person name="Goker M."/>
            <person name="Detter J.C."/>
            <person name="Woyke T."/>
            <person name="Bristow J."/>
            <person name="Eisen J.A."/>
            <person name="Markowitz V."/>
            <person name="Hugenholtz P."/>
            <person name="Klenk H.P."/>
            <person name="Kyrpides N.C."/>
        </authorList>
    </citation>
    <scope>NUCLEOTIDE SEQUENCE [LARGE SCALE GENOMIC DNA]</scope>
    <source>
        <strain evidence="12">ATCC 51119 / DSM 12145 / JCM 21818 / LMG 10337 / NBRC 100064 / NCIMB 13643</strain>
    </source>
</reference>
<evidence type="ECO:0000313" key="12">
    <source>
        <dbReference type="Proteomes" id="UP000000310"/>
    </source>
</evidence>
<dbReference type="eggNOG" id="COG0810">
    <property type="taxonomic scope" value="Bacteria"/>
</dbReference>
<dbReference type="Gene3D" id="3.30.1150.10">
    <property type="match status" value="1"/>
</dbReference>
<dbReference type="SUPFAM" id="SSF74653">
    <property type="entry name" value="TolA/TonB C-terminal domain"/>
    <property type="match status" value="1"/>
</dbReference>
<keyword evidence="7" id="KW-0653">Protein transport</keyword>
<gene>
    <name evidence="11" type="ordered locus">Pedsa_3026</name>
</gene>
<dbReference type="OrthoDB" id="649093at2"/>
<dbReference type="InterPro" id="IPR051045">
    <property type="entry name" value="TonB-dependent_transducer"/>
</dbReference>
<evidence type="ECO:0000256" key="5">
    <source>
        <dbReference type="ARBA" id="ARBA00022519"/>
    </source>
</evidence>
<protein>
    <submittedName>
        <fullName evidence="11">TonB family protein</fullName>
    </submittedName>
</protein>
<dbReference type="InterPro" id="IPR006260">
    <property type="entry name" value="TonB/TolA_C"/>
</dbReference>
<dbReference type="PANTHER" id="PTHR33446">
    <property type="entry name" value="PROTEIN TONB-RELATED"/>
    <property type="match status" value="1"/>
</dbReference>
<dbReference type="Proteomes" id="UP000000310">
    <property type="component" value="Chromosome"/>
</dbReference>
<dbReference type="AlphaFoldDB" id="F0S9L2"/>
<evidence type="ECO:0000256" key="1">
    <source>
        <dbReference type="ARBA" id="ARBA00004383"/>
    </source>
</evidence>
<dbReference type="HOGENOM" id="CLU_078461_0_0_10"/>
<evidence type="ECO:0000259" key="10">
    <source>
        <dbReference type="PROSITE" id="PS52015"/>
    </source>
</evidence>
<dbReference type="PROSITE" id="PS52015">
    <property type="entry name" value="TONB_CTD"/>
    <property type="match status" value="1"/>
</dbReference>
<dbReference type="KEGG" id="psn:Pedsa_3026"/>
<comment type="similarity">
    <text evidence="2">Belongs to the TonB family.</text>
</comment>
<keyword evidence="12" id="KW-1185">Reference proteome</keyword>
<organism evidence="11 12">
    <name type="scientific">Pseudopedobacter saltans (strain ATCC 51119 / DSM 12145 / JCM 21818 / CCUG 39354 / LMG 10337 / NBRC 100064 / NCIMB 13643)</name>
    <name type="common">Pedobacter saltans</name>
    <dbReference type="NCBI Taxonomy" id="762903"/>
    <lineage>
        <taxon>Bacteria</taxon>
        <taxon>Pseudomonadati</taxon>
        <taxon>Bacteroidota</taxon>
        <taxon>Sphingobacteriia</taxon>
        <taxon>Sphingobacteriales</taxon>
        <taxon>Sphingobacteriaceae</taxon>
        <taxon>Pseudopedobacter</taxon>
    </lineage>
</organism>
<evidence type="ECO:0000256" key="4">
    <source>
        <dbReference type="ARBA" id="ARBA00022475"/>
    </source>
</evidence>
<evidence type="ECO:0000256" key="8">
    <source>
        <dbReference type="ARBA" id="ARBA00022989"/>
    </source>
</evidence>
<dbReference type="EMBL" id="CP002545">
    <property type="protein sequence ID" value="ADY53565.1"/>
    <property type="molecule type" value="Genomic_DNA"/>
</dbReference>
<dbReference type="NCBIfam" id="TIGR01352">
    <property type="entry name" value="tonB_Cterm"/>
    <property type="match status" value="1"/>
</dbReference>
<dbReference type="STRING" id="762903.Pedsa_3026"/>
<evidence type="ECO:0000256" key="9">
    <source>
        <dbReference type="ARBA" id="ARBA00023136"/>
    </source>
</evidence>
<keyword evidence="4" id="KW-1003">Cell membrane</keyword>
<keyword evidence="3" id="KW-0813">Transport</keyword>
<dbReference type="GO" id="GO:0055085">
    <property type="term" value="P:transmembrane transport"/>
    <property type="evidence" value="ECO:0007669"/>
    <property type="project" value="InterPro"/>
</dbReference>
<proteinExistence type="inferred from homology"/>
<evidence type="ECO:0000313" key="11">
    <source>
        <dbReference type="EMBL" id="ADY53565.1"/>
    </source>
</evidence>